<dbReference type="Proteomes" id="UP001516023">
    <property type="component" value="Unassembled WGS sequence"/>
</dbReference>
<dbReference type="InterPro" id="IPR027417">
    <property type="entry name" value="P-loop_NTPase"/>
</dbReference>
<reference evidence="4 5" key="1">
    <citation type="journal article" date="2020" name="G3 (Bethesda)">
        <title>Improved Reference Genome for Cyclotella cryptica CCMP332, a Model for Cell Wall Morphogenesis, Salinity Adaptation, and Lipid Production in Diatoms (Bacillariophyta).</title>
        <authorList>
            <person name="Roberts W.R."/>
            <person name="Downey K.M."/>
            <person name="Ruck E.C."/>
            <person name="Traller J.C."/>
            <person name="Alverson A.J."/>
        </authorList>
    </citation>
    <scope>NUCLEOTIDE SEQUENCE [LARGE SCALE GENOMIC DNA]</scope>
    <source>
        <strain evidence="4 5">CCMP332</strain>
    </source>
</reference>
<dbReference type="InterPro" id="IPR000863">
    <property type="entry name" value="Sulfotransferase_dom"/>
</dbReference>
<comment type="similarity">
    <text evidence="1">Belongs to the WSCD family.</text>
</comment>
<dbReference type="SUPFAM" id="SSF52540">
    <property type="entry name" value="P-loop containing nucleoside triphosphate hydrolases"/>
    <property type="match status" value="1"/>
</dbReference>
<evidence type="ECO:0000259" key="3">
    <source>
        <dbReference type="Pfam" id="PF00685"/>
    </source>
</evidence>
<keyword evidence="5" id="KW-1185">Reference proteome</keyword>
<feature type="domain" description="Sulfotransferase" evidence="3">
    <location>
        <begin position="433"/>
        <end position="540"/>
    </location>
</feature>
<feature type="compositionally biased region" description="Basic and acidic residues" evidence="2">
    <location>
        <begin position="243"/>
        <end position="254"/>
    </location>
</feature>
<dbReference type="EMBL" id="JABMIG020000079">
    <property type="protein sequence ID" value="KAL3794562.1"/>
    <property type="molecule type" value="Genomic_DNA"/>
</dbReference>
<feature type="region of interest" description="Disordered" evidence="2">
    <location>
        <begin position="689"/>
        <end position="722"/>
    </location>
</feature>
<dbReference type="InterPro" id="IPR051589">
    <property type="entry name" value="Sialate-O-sulfotransferase"/>
</dbReference>
<feature type="compositionally biased region" description="Basic and acidic residues" evidence="2">
    <location>
        <begin position="194"/>
        <end position="205"/>
    </location>
</feature>
<comment type="caution">
    <text evidence="4">The sequence shown here is derived from an EMBL/GenBank/DDBJ whole genome shotgun (WGS) entry which is preliminary data.</text>
</comment>
<evidence type="ECO:0000256" key="1">
    <source>
        <dbReference type="ARBA" id="ARBA00010236"/>
    </source>
</evidence>
<organism evidence="4 5">
    <name type="scientific">Cyclotella cryptica</name>
    <dbReference type="NCBI Taxonomy" id="29204"/>
    <lineage>
        <taxon>Eukaryota</taxon>
        <taxon>Sar</taxon>
        <taxon>Stramenopiles</taxon>
        <taxon>Ochrophyta</taxon>
        <taxon>Bacillariophyta</taxon>
        <taxon>Coscinodiscophyceae</taxon>
        <taxon>Thalassiosirophycidae</taxon>
        <taxon>Stephanodiscales</taxon>
        <taxon>Stephanodiscaceae</taxon>
        <taxon>Cyclotella</taxon>
    </lineage>
</organism>
<evidence type="ECO:0000256" key="2">
    <source>
        <dbReference type="SAM" id="MobiDB-lite"/>
    </source>
</evidence>
<dbReference type="PANTHER" id="PTHR45964:SF5">
    <property type="entry name" value="WSCD FAMILY MEMBER CG9164"/>
    <property type="match status" value="1"/>
</dbReference>
<feature type="compositionally biased region" description="Gly residues" evidence="2">
    <location>
        <begin position="8"/>
        <end position="18"/>
    </location>
</feature>
<gene>
    <name evidence="4" type="ORF">HJC23_008018</name>
</gene>
<dbReference type="AlphaFoldDB" id="A0ABD3Q2M8"/>
<dbReference type="PANTHER" id="PTHR45964">
    <property type="entry name" value="WSCD FAMILY MEMBER CG9164"/>
    <property type="match status" value="1"/>
</dbReference>
<sequence length="722" mass="81582">MTAKKVAGGRGGGKGAQGQGQMSQGRGRIGMGSGRGRGRMMQQVGFDLYKPSTIHTSLIQHSLTLSLLTRHPTIGIYRYCFIDVLFFQGRGQIMQGRGRGQTVQGRGGTPAQPQVLLKSLQDHLLLHIFNMLDNKGRVNAFKAIGWSTKRYVQRRENLRMQMENKAKTEREMAERMQWRNGIFKSVINAAVKNEDVEKGENEGEGKAGVTINDPAVDEGVPNGEEKKETDNGAPAEGMSKLSISEDTKPEEKEPLPYLGARVDPYTLLTRLNTRRLYGRLKHYKKETIRREEEEETMKENLRAKGLAIPEPSIIEIYERDLKEKLLQDRIYPKNLTIMQIAQKEWNELIEMANYRNMGHSLPFDPIPPKHELLLFQSCPRAVAVLASYPRSGNSLMRTLYEHTTLRVTGSDMQGGLAKHDLVGEMAVGEGMVQFVKTHFPERLGTPAFRCSRAVLLVRNPFDAIESFFHLMMTGEHTATLSEENRKKAEKVFDEYAVKEAAVWTKFHEYWLNQDIPILLIRYEDLYRQTDKVMERVLQFVLEVKRMGTFFTERVDRCIREQQKIESLGSYKPRSAGIGKSLKKYKPEVIERMKTPAMLEVMKKLGYSFMLENPVEKWSEMPPLQGYATEIMTATAFLNEQNTIILNNDRSIISRGQAEFTPWQKIKQELGIIENNCDCDNCAKRKQLAAGSSDGAAGEGLRGEGTAVGEAAATDTSAVVTSQ</sequence>
<proteinExistence type="inferred from homology"/>
<feature type="region of interest" description="Disordered" evidence="2">
    <location>
        <begin position="194"/>
        <end position="255"/>
    </location>
</feature>
<evidence type="ECO:0000313" key="5">
    <source>
        <dbReference type="Proteomes" id="UP001516023"/>
    </source>
</evidence>
<dbReference type="Pfam" id="PF00685">
    <property type="entry name" value="Sulfotransfer_1"/>
    <property type="match status" value="1"/>
</dbReference>
<evidence type="ECO:0000313" key="4">
    <source>
        <dbReference type="EMBL" id="KAL3794562.1"/>
    </source>
</evidence>
<feature type="region of interest" description="Disordered" evidence="2">
    <location>
        <begin position="1"/>
        <end position="36"/>
    </location>
</feature>
<accession>A0ABD3Q2M8</accession>
<name>A0ABD3Q2M8_9STRA</name>
<protein>
    <recommendedName>
        <fullName evidence="3">Sulfotransferase domain-containing protein</fullName>
    </recommendedName>
</protein>
<dbReference type="Gene3D" id="3.40.50.300">
    <property type="entry name" value="P-loop containing nucleotide triphosphate hydrolases"/>
    <property type="match status" value="1"/>
</dbReference>
<feature type="compositionally biased region" description="Low complexity" evidence="2">
    <location>
        <begin position="703"/>
        <end position="722"/>
    </location>
</feature>